<sequence length="178" mass="19780">MATNFLSRWSQRKLERDEAEETVESGYVEETQAELDNQTSELAQELESSSDTDSNQAASSTEESEPTIAALLASEAESAVKKAALRKLFLSGEFNAVDGLNDYDHDYKAAKSLSSDVASKLRDWMNDTEEEKADDETVKLAAKEPTEDRLEENLIIGEANTEQTEEESELGQNIPHKE</sequence>
<gene>
    <name evidence="2" type="ORF">EJ063_08590</name>
</gene>
<evidence type="ECO:0000256" key="1">
    <source>
        <dbReference type="SAM" id="MobiDB-lite"/>
    </source>
</evidence>
<dbReference type="Pfam" id="PF11748">
    <property type="entry name" value="DUF3306"/>
    <property type="match status" value="1"/>
</dbReference>
<organism evidence="2 3">
    <name type="scientific">Vibrio aquaticus</name>
    <dbReference type="NCBI Taxonomy" id="2496559"/>
    <lineage>
        <taxon>Bacteria</taxon>
        <taxon>Pseudomonadati</taxon>
        <taxon>Pseudomonadota</taxon>
        <taxon>Gammaproteobacteria</taxon>
        <taxon>Vibrionales</taxon>
        <taxon>Vibrionaceae</taxon>
        <taxon>Vibrio</taxon>
    </lineage>
</organism>
<reference evidence="2 3" key="1">
    <citation type="submission" date="2018-12" db="EMBL/GenBank/DDBJ databases">
        <title>Vibrio sp. isolated from China Sea.</title>
        <authorList>
            <person name="Li Y."/>
        </authorList>
    </citation>
    <scope>NUCLEOTIDE SEQUENCE [LARGE SCALE GENOMIC DNA]</scope>
    <source>
        <strain evidence="2 3">BEI207</strain>
    </source>
</reference>
<dbReference type="InterPro" id="IPR021735">
    <property type="entry name" value="DUF3306"/>
</dbReference>
<feature type="compositionally biased region" description="Polar residues" evidence="1">
    <location>
        <begin position="34"/>
        <end position="61"/>
    </location>
</feature>
<feature type="region of interest" description="Disordered" evidence="1">
    <location>
        <begin position="1"/>
        <end position="67"/>
    </location>
</feature>
<dbReference type="OrthoDB" id="6399678at2"/>
<feature type="region of interest" description="Disordered" evidence="1">
    <location>
        <begin position="156"/>
        <end position="178"/>
    </location>
</feature>
<comment type="caution">
    <text evidence="2">The sequence shown here is derived from an EMBL/GenBank/DDBJ whole genome shotgun (WGS) entry which is preliminary data.</text>
</comment>
<dbReference type="AlphaFoldDB" id="A0A3S0QEL3"/>
<accession>A0A3S0QEL3</accession>
<dbReference type="EMBL" id="RXZH01000002">
    <property type="protein sequence ID" value="RTZ16838.1"/>
    <property type="molecule type" value="Genomic_DNA"/>
</dbReference>
<evidence type="ECO:0000313" key="3">
    <source>
        <dbReference type="Proteomes" id="UP000268973"/>
    </source>
</evidence>
<protein>
    <submittedName>
        <fullName evidence="2">DUF3306 domain-containing protein</fullName>
    </submittedName>
</protein>
<proteinExistence type="predicted"/>
<dbReference type="Proteomes" id="UP000268973">
    <property type="component" value="Unassembled WGS sequence"/>
</dbReference>
<evidence type="ECO:0000313" key="2">
    <source>
        <dbReference type="EMBL" id="RTZ16838.1"/>
    </source>
</evidence>
<keyword evidence="3" id="KW-1185">Reference proteome</keyword>
<name>A0A3S0QEL3_9VIBR</name>
<dbReference type="RefSeq" id="WP_126573860.1">
    <property type="nucleotide sequence ID" value="NZ_RXZH01000002.1"/>
</dbReference>